<evidence type="ECO:0000313" key="4">
    <source>
        <dbReference type="Proteomes" id="UP000663829"/>
    </source>
</evidence>
<dbReference type="Gene3D" id="3.30.70.270">
    <property type="match status" value="1"/>
</dbReference>
<dbReference type="Pfam" id="PF00078">
    <property type="entry name" value="RVT_1"/>
    <property type="match status" value="1"/>
</dbReference>
<dbReference type="PANTHER" id="PTHR24559">
    <property type="entry name" value="TRANSPOSON TY3-I GAG-POL POLYPROTEIN"/>
    <property type="match status" value="1"/>
</dbReference>
<reference evidence="2" key="1">
    <citation type="submission" date="2021-02" db="EMBL/GenBank/DDBJ databases">
        <authorList>
            <person name="Nowell W R."/>
        </authorList>
    </citation>
    <scope>NUCLEOTIDE SEQUENCE</scope>
</reference>
<proteinExistence type="predicted"/>
<accession>A0A814NAS2</accession>
<sequence length="130" mass="15407">MKRRYSESTRRALSNHRNLNKITQEDLFPLPRADDTVEQLHGSKCFTKLDFKLGYFQMPISERNKSKTAFVTDEGLHEFNRLFPGMLYSSPTFQRIMYASFKNQIRKCVLDDIILYSKTTEDHIKHLKEI</sequence>
<organism evidence="2 4">
    <name type="scientific">Didymodactylos carnosus</name>
    <dbReference type="NCBI Taxonomy" id="1234261"/>
    <lineage>
        <taxon>Eukaryota</taxon>
        <taxon>Metazoa</taxon>
        <taxon>Spiralia</taxon>
        <taxon>Gnathifera</taxon>
        <taxon>Rotifera</taxon>
        <taxon>Eurotatoria</taxon>
        <taxon>Bdelloidea</taxon>
        <taxon>Philodinida</taxon>
        <taxon>Philodinidae</taxon>
        <taxon>Didymodactylos</taxon>
    </lineage>
</organism>
<name>A0A814NAS2_9BILA</name>
<feature type="domain" description="Reverse transcriptase" evidence="1">
    <location>
        <begin position="13"/>
        <end position="130"/>
    </location>
</feature>
<protein>
    <recommendedName>
        <fullName evidence="1">Reverse transcriptase domain-containing protein</fullName>
    </recommendedName>
</protein>
<dbReference type="Gene3D" id="3.10.10.10">
    <property type="entry name" value="HIV Type 1 Reverse Transcriptase, subunit A, domain 1"/>
    <property type="match status" value="1"/>
</dbReference>
<evidence type="ECO:0000313" key="2">
    <source>
        <dbReference type="EMBL" id="CAF1089448.1"/>
    </source>
</evidence>
<evidence type="ECO:0000259" key="1">
    <source>
        <dbReference type="Pfam" id="PF00078"/>
    </source>
</evidence>
<dbReference type="PANTHER" id="PTHR24559:SF444">
    <property type="entry name" value="REVERSE TRANSCRIPTASE DOMAIN-CONTAINING PROTEIN"/>
    <property type="match status" value="1"/>
</dbReference>
<dbReference type="Proteomes" id="UP000681722">
    <property type="component" value="Unassembled WGS sequence"/>
</dbReference>
<dbReference type="SUPFAM" id="SSF56672">
    <property type="entry name" value="DNA/RNA polymerases"/>
    <property type="match status" value="1"/>
</dbReference>
<comment type="caution">
    <text evidence="2">The sequence shown here is derived from an EMBL/GenBank/DDBJ whole genome shotgun (WGS) entry which is preliminary data.</text>
</comment>
<dbReference type="InterPro" id="IPR043128">
    <property type="entry name" value="Rev_trsase/Diguanyl_cyclase"/>
</dbReference>
<dbReference type="EMBL" id="CAJNOQ010005189">
    <property type="protein sequence ID" value="CAF1089448.1"/>
    <property type="molecule type" value="Genomic_DNA"/>
</dbReference>
<dbReference type="InterPro" id="IPR000477">
    <property type="entry name" value="RT_dom"/>
</dbReference>
<dbReference type="InterPro" id="IPR053134">
    <property type="entry name" value="RNA-dir_DNA_polymerase"/>
</dbReference>
<evidence type="ECO:0000313" key="3">
    <source>
        <dbReference type="EMBL" id="CAF3854963.1"/>
    </source>
</evidence>
<keyword evidence="4" id="KW-1185">Reference proteome</keyword>
<dbReference type="InterPro" id="IPR043502">
    <property type="entry name" value="DNA/RNA_pol_sf"/>
</dbReference>
<dbReference type="Proteomes" id="UP000663829">
    <property type="component" value="Unassembled WGS sequence"/>
</dbReference>
<dbReference type="CDD" id="cd01647">
    <property type="entry name" value="RT_LTR"/>
    <property type="match status" value="1"/>
</dbReference>
<dbReference type="EMBL" id="CAJOBC010005189">
    <property type="protein sequence ID" value="CAF3854963.1"/>
    <property type="molecule type" value="Genomic_DNA"/>
</dbReference>
<gene>
    <name evidence="2" type="ORF">GPM918_LOCUS18181</name>
    <name evidence="3" type="ORF">SRO942_LOCUS18178</name>
</gene>
<dbReference type="OrthoDB" id="420169at2759"/>
<dbReference type="AlphaFoldDB" id="A0A814NAS2"/>